<reference evidence="3" key="2">
    <citation type="submission" date="2016-06" db="EMBL/GenBank/DDBJ databases">
        <title>The genome of a short-lived fish provides insights into sex chromosome evolution and the genetic control of aging.</title>
        <authorList>
            <person name="Reichwald K."/>
            <person name="Felder M."/>
            <person name="Petzold A."/>
            <person name="Koch P."/>
            <person name="Groth M."/>
            <person name="Platzer M."/>
        </authorList>
    </citation>
    <scope>NUCLEOTIDE SEQUENCE</scope>
    <source>
        <tissue evidence="3">Brain</tissue>
    </source>
</reference>
<evidence type="ECO:0000313" key="3">
    <source>
        <dbReference type="EMBL" id="SBP73537.1"/>
    </source>
</evidence>
<dbReference type="InterPro" id="IPR001584">
    <property type="entry name" value="Integrase_cat-core"/>
</dbReference>
<dbReference type="GO" id="GO:0003676">
    <property type="term" value="F:nucleic acid binding"/>
    <property type="evidence" value="ECO:0007669"/>
    <property type="project" value="InterPro"/>
</dbReference>
<dbReference type="InterPro" id="IPR036397">
    <property type="entry name" value="RNaseH_sf"/>
</dbReference>
<accession>A0A1A8C0Y6</accession>
<dbReference type="AlphaFoldDB" id="A0A1A8C0Y6"/>
<protein>
    <recommendedName>
        <fullName evidence="2">Integrase catalytic domain-containing protein</fullName>
    </recommendedName>
</protein>
<sequence length="97" mass="10796">TKNVKPDALSRQYASDKDQEPATILPSSFTAELPIKHVFRLHGIPDEILSDRGPQFLSKVWEFAVSLGANVSLSSGYHPQTNGQCERLNQESEAMLR</sequence>
<feature type="region of interest" description="Disordered" evidence="1">
    <location>
        <begin position="1"/>
        <end position="21"/>
    </location>
</feature>
<dbReference type="PROSITE" id="PS50994">
    <property type="entry name" value="INTEGRASE"/>
    <property type="match status" value="1"/>
</dbReference>
<reference evidence="3" key="1">
    <citation type="submission" date="2016-05" db="EMBL/GenBank/DDBJ databases">
        <authorList>
            <person name="Lavstsen T."/>
            <person name="Jespersen J.S."/>
        </authorList>
    </citation>
    <scope>NUCLEOTIDE SEQUENCE</scope>
    <source>
        <tissue evidence="3">Brain</tissue>
    </source>
</reference>
<dbReference type="EMBL" id="HADZ01009596">
    <property type="protein sequence ID" value="SBP73537.1"/>
    <property type="molecule type" value="Transcribed_RNA"/>
</dbReference>
<name>A0A1A8C0Y6_NOTKA</name>
<dbReference type="Gene3D" id="3.30.420.10">
    <property type="entry name" value="Ribonuclease H-like superfamily/Ribonuclease H"/>
    <property type="match status" value="1"/>
</dbReference>
<organism evidence="3">
    <name type="scientific">Nothobranchius kadleci</name>
    <name type="common">African annual killifish</name>
    <dbReference type="NCBI Taxonomy" id="1051664"/>
    <lineage>
        <taxon>Eukaryota</taxon>
        <taxon>Metazoa</taxon>
        <taxon>Chordata</taxon>
        <taxon>Craniata</taxon>
        <taxon>Vertebrata</taxon>
        <taxon>Euteleostomi</taxon>
        <taxon>Actinopterygii</taxon>
        <taxon>Neopterygii</taxon>
        <taxon>Teleostei</taxon>
        <taxon>Neoteleostei</taxon>
        <taxon>Acanthomorphata</taxon>
        <taxon>Ovalentaria</taxon>
        <taxon>Atherinomorphae</taxon>
        <taxon>Cyprinodontiformes</taxon>
        <taxon>Nothobranchiidae</taxon>
        <taxon>Nothobranchius</taxon>
    </lineage>
</organism>
<evidence type="ECO:0000256" key="1">
    <source>
        <dbReference type="SAM" id="MobiDB-lite"/>
    </source>
</evidence>
<feature type="non-terminal residue" evidence="3">
    <location>
        <position position="1"/>
    </location>
</feature>
<feature type="non-terminal residue" evidence="3">
    <location>
        <position position="97"/>
    </location>
</feature>
<evidence type="ECO:0000259" key="2">
    <source>
        <dbReference type="PROSITE" id="PS50994"/>
    </source>
</evidence>
<gene>
    <name evidence="3" type="primary">CU459095.1</name>
</gene>
<dbReference type="PANTHER" id="PTHR37984:SF15">
    <property type="entry name" value="INTEGRASE CATALYTIC DOMAIN-CONTAINING PROTEIN"/>
    <property type="match status" value="1"/>
</dbReference>
<dbReference type="PANTHER" id="PTHR37984">
    <property type="entry name" value="PROTEIN CBG26694"/>
    <property type="match status" value="1"/>
</dbReference>
<feature type="domain" description="Integrase catalytic" evidence="2">
    <location>
        <begin position="35"/>
        <end position="97"/>
    </location>
</feature>
<dbReference type="InterPro" id="IPR050951">
    <property type="entry name" value="Retrovirus_Pol_polyprotein"/>
</dbReference>
<proteinExistence type="predicted"/>
<dbReference type="GO" id="GO:0015074">
    <property type="term" value="P:DNA integration"/>
    <property type="evidence" value="ECO:0007669"/>
    <property type="project" value="InterPro"/>
</dbReference>
<dbReference type="SUPFAM" id="SSF53098">
    <property type="entry name" value="Ribonuclease H-like"/>
    <property type="match status" value="1"/>
</dbReference>
<dbReference type="InterPro" id="IPR012337">
    <property type="entry name" value="RNaseH-like_sf"/>
</dbReference>